<keyword evidence="7" id="KW-0472">Membrane</keyword>
<dbReference type="AlphaFoldDB" id="A0A1E5G640"/>
<evidence type="ECO:0000256" key="7">
    <source>
        <dbReference type="SAM" id="Phobius"/>
    </source>
</evidence>
<dbReference type="InterPro" id="IPR039506">
    <property type="entry name" value="SPOB_a"/>
</dbReference>
<gene>
    <name evidence="9" type="ORF">BHF68_00685</name>
</gene>
<dbReference type="GO" id="GO:0000155">
    <property type="term" value="F:phosphorelay sensor kinase activity"/>
    <property type="evidence" value="ECO:0007669"/>
    <property type="project" value="InterPro"/>
</dbReference>
<evidence type="ECO:0000256" key="6">
    <source>
        <dbReference type="ARBA" id="ARBA00023012"/>
    </source>
</evidence>
<feature type="transmembrane region" description="Helical" evidence="7">
    <location>
        <begin position="58"/>
        <end position="77"/>
    </location>
</feature>
<feature type="transmembrane region" description="Helical" evidence="7">
    <location>
        <begin position="198"/>
        <end position="218"/>
    </location>
</feature>
<feature type="transmembrane region" description="Helical" evidence="7">
    <location>
        <begin position="122"/>
        <end position="142"/>
    </location>
</feature>
<evidence type="ECO:0000256" key="2">
    <source>
        <dbReference type="ARBA" id="ARBA00012438"/>
    </source>
</evidence>
<keyword evidence="5" id="KW-0418">Kinase</keyword>
<dbReference type="PROSITE" id="PS50109">
    <property type="entry name" value="HIS_KIN"/>
    <property type="match status" value="1"/>
</dbReference>
<evidence type="ECO:0000313" key="9">
    <source>
        <dbReference type="EMBL" id="OEF98234.1"/>
    </source>
</evidence>
<feature type="transmembrane region" description="Helical" evidence="7">
    <location>
        <begin position="89"/>
        <end position="110"/>
    </location>
</feature>
<keyword evidence="4" id="KW-0808">Transferase</keyword>
<evidence type="ECO:0000256" key="4">
    <source>
        <dbReference type="ARBA" id="ARBA00022679"/>
    </source>
</evidence>
<dbReference type="Gene3D" id="1.10.287.130">
    <property type="match status" value="1"/>
</dbReference>
<comment type="caution">
    <text evidence="9">The sequence shown here is derived from an EMBL/GenBank/DDBJ whole genome shotgun (WGS) entry which is preliminary data.</text>
</comment>
<dbReference type="PRINTS" id="PR00344">
    <property type="entry name" value="BCTRLSENSOR"/>
</dbReference>
<dbReference type="Proteomes" id="UP000094296">
    <property type="component" value="Unassembled WGS sequence"/>
</dbReference>
<dbReference type="InterPro" id="IPR004358">
    <property type="entry name" value="Sig_transdc_His_kin-like_C"/>
</dbReference>
<dbReference type="SMART" id="SM00387">
    <property type="entry name" value="HATPase_c"/>
    <property type="match status" value="1"/>
</dbReference>
<keyword evidence="7" id="KW-0812">Transmembrane</keyword>
<dbReference type="SUPFAM" id="SSF55874">
    <property type="entry name" value="ATPase domain of HSP90 chaperone/DNA topoisomerase II/histidine kinase"/>
    <property type="match status" value="1"/>
</dbReference>
<feature type="transmembrane region" description="Helical" evidence="7">
    <location>
        <begin position="167"/>
        <end position="186"/>
    </location>
</feature>
<keyword evidence="3" id="KW-0597">Phosphoprotein</keyword>
<proteinExistence type="predicted"/>
<keyword evidence="7" id="KW-1133">Transmembrane helix</keyword>
<dbReference type="GO" id="GO:0042802">
    <property type="term" value="F:identical protein binding"/>
    <property type="evidence" value="ECO:0007669"/>
    <property type="project" value="TreeGrafter"/>
</dbReference>
<evidence type="ECO:0000313" key="10">
    <source>
        <dbReference type="Proteomes" id="UP000094296"/>
    </source>
</evidence>
<sequence length="458" mass="51505">MITPISFVFQSVPEAIVFAIFFVALMGMRVKDNLIKATLAGVLLASSTVVFWAVELPFLVRFFLQLPVFWIILYLIFRAPFNKVMITGTIAFGLLIIAETISLELALLIFGITHADVMQSDFLKITVVSGGYVVLLIISWVMNKKRWSLFKQQEQIEMYTTKDVRKINTYLMVLVLQVLLIVSINLSYVTGFFQFSNLAFHIVTFVLIIVTGFLLFFAHNIITISAKAGELEAHKEYLKNVNDLFVTIRGQRHDFLNHLQVIHSYAKMGKTEKVQAYANSLFAEVKEISKITIPNNATLSALLQTKNVLMESDGIELDINVKSSFQNTALKDIELVKLVGNLLDNAREAIIENDVVKEQRKIILKIFDDADYTHLVVNNLRPTLTEEQIQKMLVSGYTTKANHTGIGLSIVQQIVERYSGIMNVTSSETDGTVIAIAMPIVNKSTPELTNTEAPTIMR</sequence>
<keyword evidence="10" id="KW-1185">Reference proteome</keyword>
<evidence type="ECO:0000256" key="3">
    <source>
        <dbReference type="ARBA" id="ARBA00022553"/>
    </source>
</evidence>
<dbReference type="EC" id="2.7.13.3" evidence="2"/>
<evidence type="ECO:0000259" key="8">
    <source>
        <dbReference type="PROSITE" id="PS50109"/>
    </source>
</evidence>
<feature type="domain" description="Histidine kinase" evidence="8">
    <location>
        <begin position="250"/>
        <end position="442"/>
    </location>
</feature>
<dbReference type="PANTHER" id="PTHR40448:SF1">
    <property type="entry name" value="TWO-COMPONENT SENSOR HISTIDINE KINASE"/>
    <property type="match status" value="1"/>
</dbReference>
<evidence type="ECO:0000256" key="1">
    <source>
        <dbReference type="ARBA" id="ARBA00000085"/>
    </source>
</evidence>
<dbReference type="EMBL" id="MIJE01000001">
    <property type="protein sequence ID" value="OEF98234.1"/>
    <property type="molecule type" value="Genomic_DNA"/>
</dbReference>
<comment type="catalytic activity">
    <reaction evidence="1">
        <text>ATP + protein L-histidine = ADP + protein N-phospho-L-histidine.</text>
        <dbReference type="EC" id="2.7.13.3"/>
    </reaction>
</comment>
<dbReference type="InterPro" id="IPR036890">
    <property type="entry name" value="HATPase_C_sf"/>
</dbReference>
<dbReference type="SUPFAM" id="SSF55890">
    <property type="entry name" value="Sporulation response regulatory protein Spo0B"/>
    <property type="match status" value="1"/>
</dbReference>
<reference evidence="9 10" key="1">
    <citation type="submission" date="2016-09" db="EMBL/GenBank/DDBJ databases">
        <title>Draft genome sequence for the type strain of Desulfuribacillus alkaliarsenatis AHT28, an obligately anaerobic, sulfidogenic bacterium isolated from Russian soda lake sediments.</title>
        <authorList>
            <person name="Abin C.A."/>
            <person name="Hollibaugh J.T."/>
        </authorList>
    </citation>
    <scope>NUCLEOTIDE SEQUENCE [LARGE SCALE GENOMIC DNA]</scope>
    <source>
        <strain evidence="9 10">AHT28</strain>
    </source>
</reference>
<name>A0A1E5G640_9FIRM</name>
<dbReference type="PANTHER" id="PTHR40448">
    <property type="entry name" value="TWO-COMPONENT SENSOR HISTIDINE KINASE"/>
    <property type="match status" value="1"/>
</dbReference>
<dbReference type="InterPro" id="IPR003594">
    <property type="entry name" value="HATPase_dom"/>
</dbReference>
<organism evidence="9 10">
    <name type="scientific">Desulfuribacillus alkaliarsenatis</name>
    <dbReference type="NCBI Taxonomy" id="766136"/>
    <lineage>
        <taxon>Bacteria</taxon>
        <taxon>Bacillati</taxon>
        <taxon>Bacillota</taxon>
        <taxon>Desulfuribacillia</taxon>
        <taxon>Desulfuribacillales</taxon>
        <taxon>Desulfuribacillaceae</taxon>
        <taxon>Desulfuribacillus</taxon>
    </lineage>
</organism>
<accession>A0A1E5G640</accession>
<dbReference type="Gene3D" id="3.30.565.10">
    <property type="entry name" value="Histidine kinase-like ATPase, C-terminal domain"/>
    <property type="match status" value="1"/>
</dbReference>
<keyword evidence="6" id="KW-0902">Two-component regulatory system</keyword>
<protein>
    <recommendedName>
        <fullName evidence="2">histidine kinase</fullName>
        <ecNumber evidence="2">2.7.13.3</ecNumber>
    </recommendedName>
</protein>
<dbReference type="Pfam" id="PF14689">
    <property type="entry name" value="SPOB_a"/>
    <property type="match status" value="1"/>
</dbReference>
<evidence type="ECO:0000256" key="5">
    <source>
        <dbReference type="ARBA" id="ARBA00022777"/>
    </source>
</evidence>
<feature type="transmembrane region" description="Helical" evidence="7">
    <location>
        <begin position="6"/>
        <end position="27"/>
    </location>
</feature>
<dbReference type="InterPro" id="IPR005467">
    <property type="entry name" value="His_kinase_dom"/>
</dbReference>
<dbReference type="Pfam" id="PF02518">
    <property type="entry name" value="HATPase_c"/>
    <property type="match status" value="1"/>
</dbReference>
<dbReference type="InterPro" id="IPR016120">
    <property type="entry name" value="Sig_transdc_His_kin_SpoOB"/>
</dbReference>
<feature type="transmembrane region" description="Helical" evidence="7">
    <location>
        <begin position="34"/>
        <end position="52"/>
    </location>
</feature>
<dbReference type="STRING" id="766136.BHF68_00685"/>